<dbReference type="GO" id="GO:0015074">
    <property type="term" value="P:DNA integration"/>
    <property type="evidence" value="ECO:0007669"/>
    <property type="project" value="InterPro"/>
</dbReference>
<keyword evidence="3" id="KW-0614">Plasmid</keyword>
<dbReference type="Pfam" id="PF09299">
    <property type="entry name" value="Mu-transpos_C"/>
    <property type="match status" value="1"/>
</dbReference>
<evidence type="ECO:0000313" key="4">
    <source>
        <dbReference type="EMBL" id="QGN00140.1"/>
    </source>
</evidence>
<feature type="region of interest" description="Disordered" evidence="1">
    <location>
        <begin position="493"/>
        <end position="538"/>
    </location>
</feature>
<evidence type="ECO:0000313" key="3">
    <source>
        <dbReference type="EMBL" id="QGM99946.1"/>
    </source>
</evidence>
<geneLocation type="plasmid" evidence="3">
    <name>unnamed1</name>
</geneLocation>
<dbReference type="KEGG" id="mpar:F7D14_20370"/>
<organism evidence="3 5">
    <name type="scientific">Methylocystis parvus</name>
    <dbReference type="NCBI Taxonomy" id="134"/>
    <lineage>
        <taxon>Bacteria</taxon>
        <taxon>Pseudomonadati</taxon>
        <taxon>Pseudomonadota</taxon>
        <taxon>Alphaproteobacteria</taxon>
        <taxon>Hyphomicrobiales</taxon>
        <taxon>Methylocystaceae</taxon>
        <taxon>Methylocystis</taxon>
    </lineage>
</organism>
<evidence type="ECO:0000259" key="2">
    <source>
        <dbReference type="PROSITE" id="PS50994"/>
    </source>
</evidence>
<dbReference type="EMBL" id="CP044333">
    <property type="protein sequence ID" value="QGN00140.1"/>
    <property type="molecule type" value="Genomic_DNA"/>
</dbReference>
<dbReference type="InterPro" id="IPR009004">
    <property type="entry name" value="Transposase_Mu_C"/>
</dbReference>
<dbReference type="PROSITE" id="PS50994">
    <property type="entry name" value="INTEGRASE"/>
    <property type="match status" value="1"/>
</dbReference>
<dbReference type="InterPro" id="IPR015378">
    <property type="entry name" value="Transposase-like_Mu_C"/>
</dbReference>
<dbReference type="Proteomes" id="UP000422569">
    <property type="component" value="Plasmid unnamed1"/>
</dbReference>
<dbReference type="Gene3D" id="3.30.420.10">
    <property type="entry name" value="Ribonuclease H-like superfamily/Ribonuclease H"/>
    <property type="match status" value="1"/>
</dbReference>
<feature type="domain" description="Integrase catalytic" evidence="2">
    <location>
        <begin position="165"/>
        <end position="368"/>
    </location>
</feature>
<sequence length="538" mass="61412">MSDPFPDDVNPEDWEEARRRADAIREFVRRRPNRSTVEEILELATVLGVSQATAYRLVRLFRKGGAVSALVDRKRGRRKDHHTLDKERDGIIRATISRFYLKPTRPPFSRLVREVQTKCLAAGFKAPNWRTIKNRLESIDLQRRAKRRGETSIVKATTPTPGELGASQPLELVQVDHTRADIIVVDEETREPIGRPWLTLAIDVFSRMVTGFYLTMDAPSRLSVSLCLLHSVFDKSAWLKDREIDELWPVAGLPAVLHVDNGPEFRSRAFIRGCEDAGMNIQWRPCRTPHYGGHIERLIGTQMGAVHLLPGSTSSNIAERGEYDPKLNAALTLREVERYIALEIVGSYHQSIHSSLCRPPIAVWREREGDIPLRLPHDRMRFWLTFLPEEERTLRPDGIHLFNLRYWSSALSADVGRTKRRLLVKYDPRDMSRIFIRRPSGNFIEARYADVTLPSVTLREALTARRALLAQGRREVDMRSIIRTAMAQRELVDDAKRKTNASRRGKAAGSKSKGDRNGWGSLRGVDSRQPVPFVEDSD</sequence>
<geneLocation type="plasmid" evidence="4">
    <name>unnamed2</name>
</geneLocation>
<dbReference type="SUPFAM" id="SSF50610">
    <property type="entry name" value="mu transposase, C-terminal domain"/>
    <property type="match status" value="1"/>
</dbReference>
<dbReference type="SUPFAM" id="SSF53098">
    <property type="entry name" value="Ribonuclease H-like"/>
    <property type="match status" value="1"/>
</dbReference>
<reference evidence="3 5" key="1">
    <citation type="submission" date="2019-09" db="EMBL/GenBank/DDBJ databases">
        <title>Isolation and complete genome sequencing of Methylocystis species.</title>
        <authorList>
            <person name="Rumah B.L."/>
            <person name="Stead C.E."/>
            <person name="Stevens B.C."/>
            <person name="Minton N.P."/>
            <person name="Grosse-Honebrink A."/>
            <person name="Zhang Y."/>
        </authorList>
    </citation>
    <scope>NUCLEOTIDE SEQUENCE [LARGE SCALE GENOMIC DNA]</scope>
    <source>
        <strain evidence="3 5">BRCS2</strain>
        <plasmid evidence="3 5">unnamed1</plasmid>
        <plasmid evidence="4 5">unnamed2</plasmid>
    </source>
</reference>
<dbReference type="InterPro" id="IPR036397">
    <property type="entry name" value="RNaseH_sf"/>
</dbReference>
<evidence type="ECO:0000256" key="1">
    <source>
        <dbReference type="SAM" id="MobiDB-lite"/>
    </source>
</evidence>
<accession>A0A6B8MB77</accession>
<dbReference type="InterPro" id="IPR012337">
    <property type="entry name" value="RNaseH-like_sf"/>
</dbReference>
<gene>
    <name evidence="3" type="ORF">F7D14_20370</name>
    <name evidence="4" type="ORF">F7D14_21460</name>
</gene>
<dbReference type="KEGG" id="mpar:F7D14_21460"/>
<dbReference type="AlphaFoldDB" id="A0A6B8MB77"/>
<dbReference type="GO" id="GO:0003676">
    <property type="term" value="F:nucleic acid binding"/>
    <property type="evidence" value="ECO:0007669"/>
    <property type="project" value="InterPro"/>
</dbReference>
<dbReference type="InterPro" id="IPR001584">
    <property type="entry name" value="Integrase_cat-core"/>
</dbReference>
<name>A0A6B8MB77_9HYPH</name>
<dbReference type="Pfam" id="PF13551">
    <property type="entry name" value="HTH_29"/>
    <property type="match status" value="1"/>
</dbReference>
<protein>
    <submittedName>
        <fullName evidence="3">DDE-type integrase/transposase/recombinase</fullName>
    </submittedName>
</protein>
<dbReference type="EMBL" id="CP044332">
    <property type="protein sequence ID" value="QGM99946.1"/>
    <property type="molecule type" value="Genomic_DNA"/>
</dbReference>
<evidence type="ECO:0000313" key="5">
    <source>
        <dbReference type="Proteomes" id="UP000422569"/>
    </source>
</evidence>
<dbReference type="Proteomes" id="UP000422569">
    <property type="component" value="Plasmid unnamed2"/>
</dbReference>
<keyword evidence="5" id="KW-1185">Reference proteome</keyword>
<proteinExistence type="predicted"/>